<dbReference type="Proteomes" id="UP000317318">
    <property type="component" value="Chromosome"/>
</dbReference>
<dbReference type="OrthoDB" id="278793at2"/>
<evidence type="ECO:0000259" key="1">
    <source>
        <dbReference type="SMART" id="SM01321"/>
    </source>
</evidence>
<name>A0A517R1D0_9PLAN</name>
<organism evidence="2 3">
    <name type="scientific">Stratiformator vulcanicus</name>
    <dbReference type="NCBI Taxonomy" id="2527980"/>
    <lineage>
        <taxon>Bacteria</taxon>
        <taxon>Pseudomonadati</taxon>
        <taxon>Planctomycetota</taxon>
        <taxon>Planctomycetia</taxon>
        <taxon>Planctomycetales</taxon>
        <taxon>Planctomycetaceae</taxon>
        <taxon>Stratiformator</taxon>
    </lineage>
</organism>
<proteinExistence type="predicted"/>
<dbReference type="NCBIfam" id="NF047646">
    <property type="entry name" value="REP_Tyr_transpos"/>
    <property type="match status" value="1"/>
</dbReference>
<dbReference type="GO" id="GO:0006313">
    <property type="term" value="P:DNA transposition"/>
    <property type="evidence" value="ECO:0007669"/>
    <property type="project" value="InterPro"/>
</dbReference>
<dbReference type="PANTHER" id="PTHR36966">
    <property type="entry name" value="REP-ASSOCIATED TYROSINE TRANSPOSASE"/>
    <property type="match status" value="1"/>
</dbReference>
<dbReference type="SMART" id="SM01321">
    <property type="entry name" value="Y1_Tnp"/>
    <property type="match status" value="1"/>
</dbReference>
<protein>
    <submittedName>
        <fullName evidence="2">Transposase IS200 like protein</fullName>
    </submittedName>
</protein>
<dbReference type="PANTHER" id="PTHR36966:SF1">
    <property type="entry name" value="REP-ASSOCIATED TYROSINE TRANSPOSASE"/>
    <property type="match status" value="1"/>
</dbReference>
<dbReference type="Pfam" id="PF01797">
    <property type="entry name" value="Y1_Tnp"/>
    <property type="match status" value="1"/>
</dbReference>
<dbReference type="InterPro" id="IPR036515">
    <property type="entry name" value="Transposase_17_sf"/>
</dbReference>
<feature type="domain" description="Transposase IS200-like" evidence="1">
    <location>
        <begin position="10"/>
        <end position="136"/>
    </location>
</feature>
<gene>
    <name evidence="2" type="ORF">Pan189_20240</name>
</gene>
<evidence type="ECO:0000313" key="3">
    <source>
        <dbReference type="Proteomes" id="UP000317318"/>
    </source>
</evidence>
<dbReference type="InterPro" id="IPR052715">
    <property type="entry name" value="RAYT_transposase"/>
</dbReference>
<dbReference type="InterPro" id="IPR002686">
    <property type="entry name" value="Transposase_17"/>
</dbReference>
<dbReference type="RefSeq" id="WP_145363740.1">
    <property type="nucleotide sequence ID" value="NZ_CP036268.1"/>
</dbReference>
<evidence type="ECO:0000313" key="2">
    <source>
        <dbReference type="EMBL" id="QDT37644.1"/>
    </source>
</evidence>
<reference evidence="2 3" key="1">
    <citation type="submission" date="2019-02" db="EMBL/GenBank/DDBJ databases">
        <title>Deep-cultivation of Planctomycetes and their phenomic and genomic characterization uncovers novel biology.</title>
        <authorList>
            <person name="Wiegand S."/>
            <person name="Jogler M."/>
            <person name="Boedeker C."/>
            <person name="Pinto D."/>
            <person name="Vollmers J."/>
            <person name="Rivas-Marin E."/>
            <person name="Kohn T."/>
            <person name="Peeters S.H."/>
            <person name="Heuer A."/>
            <person name="Rast P."/>
            <person name="Oberbeckmann S."/>
            <person name="Bunk B."/>
            <person name="Jeske O."/>
            <person name="Meyerdierks A."/>
            <person name="Storesund J.E."/>
            <person name="Kallscheuer N."/>
            <person name="Luecker S."/>
            <person name="Lage O.M."/>
            <person name="Pohl T."/>
            <person name="Merkel B.J."/>
            <person name="Hornburger P."/>
            <person name="Mueller R.-W."/>
            <person name="Bruemmer F."/>
            <person name="Labrenz M."/>
            <person name="Spormann A.M."/>
            <person name="Op den Camp H."/>
            <person name="Overmann J."/>
            <person name="Amann R."/>
            <person name="Jetten M.S.M."/>
            <person name="Mascher T."/>
            <person name="Medema M.H."/>
            <person name="Devos D.P."/>
            <person name="Kaster A.-K."/>
            <person name="Ovreas L."/>
            <person name="Rohde M."/>
            <person name="Galperin M.Y."/>
            <person name="Jogler C."/>
        </authorList>
    </citation>
    <scope>NUCLEOTIDE SEQUENCE [LARGE SCALE GENOMIC DNA]</scope>
    <source>
        <strain evidence="2 3">Pan189</strain>
    </source>
</reference>
<dbReference type="GO" id="GO:0043565">
    <property type="term" value="F:sequence-specific DNA binding"/>
    <property type="evidence" value="ECO:0007669"/>
    <property type="project" value="TreeGrafter"/>
</dbReference>
<dbReference type="GO" id="GO:0004803">
    <property type="term" value="F:transposase activity"/>
    <property type="evidence" value="ECO:0007669"/>
    <property type="project" value="InterPro"/>
</dbReference>
<keyword evidence="3" id="KW-1185">Reference proteome</keyword>
<dbReference type="Gene3D" id="3.30.70.1290">
    <property type="entry name" value="Transposase IS200-like"/>
    <property type="match status" value="1"/>
</dbReference>
<accession>A0A517R1D0</accession>
<dbReference type="EMBL" id="CP036268">
    <property type="protein sequence ID" value="QDT37644.1"/>
    <property type="molecule type" value="Genomic_DNA"/>
</dbReference>
<sequence length="175" mass="20919">MTNRRRVIDDERHVHFVTTSCYKRRRLFDSNLARDAVVSVLREQLVRRGGVCLGFVIMPDHAHLLVWFDQPGHLSAFMDKWKELSSKQISQILATHFRRYFERLPEGDPVWQARYYCFNVFSEAKTEEKLNYMHDNPVRANLVKRAIDWRWSSDRWYEDRSNVGVPISWPTGLFE</sequence>
<dbReference type="SUPFAM" id="SSF143422">
    <property type="entry name" value="Transposase IS200-like"/>
    <property type="match status" value="1"/>
</dbReference>
<dbReference type="AlphaFoldDB" id="A0A517R1D0"/>
<dbReference type="KEGG" id="svp:Pan189_20240"/>